<dbReference type="GO" id="GO:0016020">
    <property type="term" value="C:membrane"/>
    <property type="evidence" value="ECO:0007669"/>
    <property type="project" value="InterPro"/>
</dbReference>
<protein>
    <recommendedName>
        <fullName evidence="1">SecA family profile domain-containing protein</fullName>
    </recommendedName>
</protein>
<gene>
    <name evidence="2" type="ORF">METZ01_LOCUS371174</name>
</gene>
<evidence type="ECO:0000313" key="2">
    <source>
        <dbReference type="EMBL" id="SVD18320.1"/>
    </source>
</evidence>
<dbReference type="GO" id="GO:0017038">
    <property type="term" value="P:protein import"/>
    <property type="evidence" value="ECO:0007669"/>
    <property type="project" value="InterPro"/>
</dbReference>
<dbReference type="InterPro" id="IPR011115">
    <property type="entry name" value="SecA_DEAD"/>
</dbReference>
<dbReference type="GO" id="GO:0005524">
    <property type="term" value="F:ATP binding"/>
    <property type="evidence" value="ECO:0007669"/>
    <property type="project" value="InterPro"/>
</dbReference>
<dbReference type="PROSITE" id="PS51196">
    <property type="entry name" value="SECA_MOTOR_DEAD"/>
    <property type="match status" value="1"/>
</dbReference>
<sequence length="68" mass="8122">MKHFFSKLFGTVNERKLKEMQPRVEIINSLESEFKKLTDQELKNKTEIFRSRLQKGSTEDELLEETFA</sequence>
<dbReference type="InterPro" id="IPR014018">
    <property type="entry name" value="SecA_motor_DEAD"/>
</dbReference>
<dbReference type="Pfam" id="PF07517">
    <property type="entry name" value="SecA_DEAD"/>
    <property type="match status" value="1"/>
</dbReference>
<dbReference type="Gene3D" id="3.40.50.300">
    <property type="entry name" value="P-loop containing nucleotide triphosphate hydrolases"/>
    <property type="match status" value="1"/>
</dbReference>
<proteinExistence type="predicted"/>
<feature type="non-terminal residue" evidence="2">
    <location>
        <position position="68"/>
    </location>
</feature>
<feature type="domain" description="SecA family profile" evidence="1">
    <location>
        <begin position="2"/>
        <end position="68"/>
    </location>
</feature>
<dbReference type="InterPro" id="IPR027417">
    <property type="entry name" value="P-loop_NTPase"/>
</dbReference>
<dbReference type="AlphaFoldDB" id="A0A382T852"/>
<evidence type="ECO:0000259" key="1">
    <source>
        <dbReference type="PROSITE" id="PS51196"/>
    </source>
</evidence>
<reference evidence="2" key="1">
    <citation type="submission" date="2018-05" db="EMBL/GenBank/DDBJ databases">
        <authorList>
            <person name="Lanie J.A."/>
            <person name="Ng W.-L."/>
            <person name="Kazmierczak K.M."/>
            <person name="Andrzejewski T.M."/>
            <person name="Davidsen T.M."/>
            <person name="Wayne K.J."/>
            <person name="Tettelin H."/>
            <person name="Glass J.I."/>
            <person name="Rusch D."/>
            <person name="Podicherti R."/>
            <person name="Tsui H.-C.T."/>
            <person name="Winkler M.E."/>
        </authorList>
    </citation>
    <scope>NUCLEOTIDE SEQUENCE</scope>
</reference>
<organism evidence="2">
    <name type="scientific">marine metagenome</name>
    <dbReference type="NCBI Taxonomy" id="408172"/>
    <lineage>
        <taxon>unclassified sequences</taxon>
        <taxon>metagenomes</taxon>
        <taxon>ecological metagenomes</taxon>
    </lineage>
</organism>
<name>A0A382T852_9ZZZZ</name>
<dbReference type="EMBL" id="UINC01134651">
    <property type="protein sequence ID" value="SVD18320.1"/>
    <property type="molecule type" value="Genomic_DNA"/>
</dbReference>
<accession>A0A382T852</accession>